<dbReference type="Proteomes" id="UP001151760">
    <property type="component" value="Unassembled WGS sequence"/>
</dbReference>
<evidence type="ECO:0000256" key="1">
    <source>
        <dbReference type="SAM" id="MobiDB-lite"/>
    </source>
</evidence>
<protein>
    <submittedName>
        <fullName evidence="2">Uncharacterized protein</fullName>
    </submittedName>
</protein>
<gene>
    <name evidence="2" type="ORF">Tco_0704880</name>
</gene>
<keyword evidence="3" id="KW-1185">Reference proteome</keyword>
<name>A0ABQ4Y2Z2_9ASTR</name>
<sequence>MSEEVIRDIHNISTQNTAKEFLPQRGKATDLSESRLATRLRILHKRSACESRAYRRECTRDLDTLEAMVQKNHNAFSKSEIETQMQRQEEKVNMREAVDAGLVVTESSGTKPDKQDTSSSFRNNTHKQ</sequence>
<feature type="compositionally biased region" description="Polar residues" evidence="1">
    <location>
        <begin position="117"/>
        <end position="128"/>
    </location>
</feature>
<comment type="caution">
    <text evidence="2">The sequence shown here is derived from an EMBL/GenBank/DDBJ whole genome shotgun (WGS) entry which is preliminary data.</text>
</comment>
<dbReference type="EMBL" id="BQNB010010051">
    <property type="protein sequence ID" value="GJS72039.1"/>
    <property type="molecule type" value="Genomic_DNA"/>
</dbReference>
<evidence type="ECO:0000313" key="2">
    <source>
        <dbReference type="EMBL" id="GJS72039.1"/>
    </source>
</evidence>
<reference evidence="2" key="2">
    <citation type="submission" date="2022-01" db="EMBL/GenBank/DDBJ databases">
        <authorList>
            <person name="Yamashiro T."/>
            <person name="Shiraishi A."/>
            <person name="Satake H."/>
            <person name="Nakayama K."/>
        </authorList>
    </citation>
    <scope>NUCLEOTIDE SEQUENCE</scope>
</reference>
<organism evidence="2 3">
    <name type="scientific">Tanacetum coccineum</name>
    <dbReference type="NCBI Taxonomy" id="301880"/>
    <lineage>
        <taxon>Eukaryota</taxon>
        <taxon>Viridiplantae</taxon>
        <taxon>Streptophyta</taxon>
        <taxon>Embryophyta</taxon>
        <taxon>Tracheophyta</taxon>
        <taxon>Spermatophyta</taxon>
        <taxon>Magnoliopsida</taxon>
        <taxon>eudicotyledons</taxon>
        <taxon>Gunneridae</taxon>
        <taxon>Pentapetalae</taxon>
        <taxon>asterids</taxon>
        <taxon>campanulids</taxon>
        <taxon>Asterales</taxon>
        <taxon>Asteraceae</taxon>
        <taxon>Asteroideae</taxon>
        <taxon>Anthemideae</taxon>
        <taxon>Anthemidinae</taxon>
        <taxon>Tanacetum</taxon>
    </lineage>
</organism>
<evidence type="ECO:0000313" key="3">
    <source>
        <dbReference type="Proteomes" id="UP001151760"/>
    </source>
</evidence>
<reference evidence="2" key="1">
    <citation type="journal article" date="2022" name="Int. J. Mol. Sci.">
        <title>Draft Genome of Tanacetum Coccineum: Genomic Comparison of Closely Related Tanacetum-Family Plants.</title>
        <authorList>
            <person name="Yamashiro T."/>
            <person name="Shiraishi A."/>
            <person name="Nakayama K."/>
            <person name="Satake H."/>
        </authorList>
    </citation>
    <scope>NUCLEOTIDE SEQUENCE</scope>
</reference>
<proteinExistence type="predicted"/>
<accession>A0ABQ4Y2Z2</accession>
<feature type="region of interest" description="Disordered" evidence="1">
    <location>
        <begin position="102"/>
        <end position="128"/>
    </location>
</feature>